<proteinExistence type="predicted"/>
<comment type="caution">
    <text evidence="1">The sequence shown here is derived from an EMBL/GenBank/DDBJ whole genome shotgun (WGS) entry which is preliminary data.</text>
</comment>
<dbReference type="AlphaFoldDB" id="A0A5P0ZR22"/>
<dbReference type="Proteomes" id="UP000414364">
    <property type="component" value="Unassembled WGS sequence"/>
</dbReference>
<protein>
    <submittedName>
        <fullName evidence="1">Uncharacterized protein</fullName>
    </submittedName>
</protein>
<gene>
    <name evidence="1" type="ORF">FHL06_10065</name>
</gene>
<sequence length="183" mass="21398">MNIRQFEDTIIHQKINKLSGIKGSIKMNNSFVQDYYESFIEWLSNYHVIKIVNSTKKRPISLKNVTSYDFTLWLFLTGNVYGRIINLNSIDNNKIQLDDISLNYIHNLGIKHPIFSWVVSITYWMNTSNIFSDKSKSELKAILQQIHNESENKNININRNRIALYKSLSLLSGMANEREKSSY</sequence>
<evidence type="ECO:0000313" key="2">
    <source>
        <dbReference type="Proteomes" id="UP000414364"/>
    </source>
</evidence>
<name>A0A5P0ZR22_9LACO</name>
<dbReference type="EMBL" id="VDFP01000024">
    <property type="protein sequence ID" value="MQS76714.1"/>
    <property type="molecule type" value="Genomic_DNA"/>
</dbReference>
<evidence type="ECO:0000313" key="1">
    <source>
        <dbReference type="EMBL" id="MQS76714.1"/>
    </source>
</evidence>
<reference evidence="1 2" key="1">
    <citation type="journal article" date="2019" name="Syst. Appl. Microbiol.">
        <title>Polyphasic characterization of two novel Lactobacillus spp. isolated from blown salami packages: Description of Lactobacillus halodurans sp. nov. and Lactobacillus salsicarnum sp. nov.</title>
        <authorList>
            <person name="Schuster J.A."/>
            <person name="Klingl A."/>
            <person name="Vogel R.F."/>
            <person name="Ehrmann M.A."/>
        </authorList>
    </citation>
    <scope>NUCLEOTIDE SEQUENCE [LARGE SCALE GENOMIC DNA]</scope>
    <source>
        <strain evidence="1 2">TMW 1.2172</strain>
    </source>
</reference>
<accession>A0A5P0ZR22</accession>
<dbReference type="RefSeq" id="WP_153386285.1">
    <property type="nucleotide sequence ID" value="NZ_VDFP01000024.1"/>
</dbReference>
<organism evidence="1 2">
    <name type="scientific">Companilactobacillus halodurans</name>
    <dbReference type="NCBI Taxonomy" id="2584183"/>
    <lineage>
        <taxon>Bacteria</taxon>
        <taxon>Bacillati</taxon>
        <taxon>Bacillota</taxon>
        <taxon>Bacilli</taxon>
        <taxon>Lactobacillales</taxon>
        <taxon>Lactobacillaceae</taxon>
        <taxon>Companilactobacillus</taxon>
    </lineage>
</organism>